<evidence type="ECO:0000313" key="3">
    <source>
        <dbReference type="EMBL" id="VIP04877.1"/>
    </source>
</evidence>
<dbReference type="InParanoid" id="A0A6C2YU49"/>
<dbReference type="EMBL" id="LR586016">
    <property type="protein sequence ID" value="VIP04877.1"/>
    <property type="molecule type" value="Genomic_DNA"/>
</dbReference>
<proteinExistence type="predicted"/>
<evidence type="ECO:0000259" key="2">
    <source>
        <dbReference type="Pfam" id="PF07596"/>
    </source>
</evidence>
<name>A0A6C2YU49_9BACT</name>
<dbReference type="PANTHER" id="PTHR30093:SF2">
    <property type="entry name" value="TYPE II SECRETION SYSTEM PROTEIN H"/>
    <property type="match status" value="1"/>
</dbReference>
<protein>
    <recommendedName>
        <fullName evidence="2">DUF1559 domain-containing protein</fullName>
    </recommendedName>
</protein>
<reference evidence="3" key="1">
    <citation type="submission" date="2019-04" db="EMBL/GenBank/DDBJ databases">
        <authorList>
            <consortium name="Science for Life Laboratories"/>
        </authorList>
    </citation>
    <scope>NUCLEOTIDE SEQUENCE</scope>
    <source>
        <strain evidence="3">MBLW1</strain>
    </source>
</reference>
<feature type="domain" description="DUF1559" evidence="2">
    <location>
        <begin position="330"/>
        <end position="399"/>
    </location>
</feature>
<sequence>MRFSWLRSTLLLLMGLGALVALVAIPRAETRADDTAPSAKPVALPSLAAVLNDDSLIIVRVATGNPQTLALVKELLQLLPPGAVPPDELQVNPLQFIADAGIDQLYLVLSPLQLTDSPVFLVHRPGKADQDATLREKMRLGAALRVGDWLLLGMKAEQLTPYRNFMSSLRPDLEKAHAETRDALVSVIISASPTVRTVFEQISPEMPQIVGGGPITTLTKGLESIRLTIASDPARTATLTIAATSPEARDQLGKLISTVGQLLLMQDLLDNGKPFLQANPKAALLLMATLQFKRQGNSLVLQLPAIQSAARVMKELFPTDTTLSNTRIVNHFKQIALAYHSFHDVYGVAASNLTDKAGKPLLSWRVLMLPYLEQQALYNQFKLDEPWDSPNNKPLIEKMPEIFASPGVPNGKTIIQRPTGKSLGLDPTKPRLSLRDFTDGTSNTILLVEMPKDQAVIWTKPDDWTPTGNDWLTGFLKGRPDSRIVIGMTDGSVRRLPSKSFTNDILKAMLTRNGGEVVDLP</sequence>
<gene>
    <name evidence="3" type="ORF">GMBLW1_43160</name>
</gene>
<accession>A0A6C2YU49</accession>
<dbReference type="InterPro" id="IPR011453">
    <property type="entry name" value="DUF1559"/>
</dbReference>
<organism evidence="3">
    <name type="scientific">Tuwongella immobilis</name>
    <dbReference type="NCBI Taxonomy" id="692036"/>
    <lineage>
        <taxon>Bacteria</taxon>
        <taxon>Pseudomonadati</taxon>
        <taxon>Planctomycetota</taxon>
        <taxon>Planctomycetia</taxon>
        <taxon>Gemmatales</taxon>
        <taxon>Gemmataceae</taxon>
        <taxon>Tuwongella</taxon>
    </lineage>
</organism>
<dbReference type="EMBL" id="LR593887">
    <property type="protein sequence ID" value="VTS07113.1"/>
    <property type="molecule type" value="Genomic_DNA"/>
</dbReference>
<dbReference type="PANTHER" id="PTHR30093">
    <property type="entry name" value="GENERAL SECRETION PATHWAY PROTEIN G"/>
    <property type="match status" value="1"/>
</dbReference>
<keyword evidence="4" id="KW-1185">Reference proteome</keyword>
<dbReference type="KEGG" id="tim:GMBLW1_43160"/>
<feature type="region of interest" description="Disordered" evidence="1">
    <location>
        <begin position="407"/>
        <end position="427"/>
    </location>
</feature>
<dbReference type="AlphaFoldDB" id="A0A6C2YU49"/>
<dbReference type="Pfam" id="PF07596">
    <property type="entry name" value="SBP_bac_10"/>
    <property type="match status" value="1"/>
</dbReference>
<evidence type="ECO:0000313" key="4">
    <source>
        <dbReference type="Proteomes" id="UP000464378"/>
    </source>
</evidence>
<evidence type="ECO:0000256" key="1">
    <source>
        <dbReference type="SAM" id="MobiDB-lite"/>
    </source>
</evidence>
<dbReference type="Proteomes" id="UP000464378">
    <property type="component" value="Chromosome"/>
</dbReference>
<dbReference type="RefSeq" id="WP_162659900.1">
    <property type="nucleotide sequence ID" value="NZ_LR593887.1"/>
</dbReference>